<name>A0ABS4H7R2_9BACL</name>
<proteinExistence type="predicted"/>
<protein>
    <recommendedName>
        <fullName evidence="3">TnsA endonuclease N-terminal domain-containing protein</fullName>
    </recommendedName>
</protein>
<organism evidence="1 2">
    <name type="scientific">Paenibacillus sediminis</name>
    <dbReference type="NCBI Taxonomy" id="664909"/>
    <lineage>
        <taxon>Bacteria</taxon>
        <taxon>Bacillati</taxon>
        <taxon>Bacillota</taxon>
        <taxon>Bacilli</taxon>
        <taxon>Bacillales</taxon>
        <taxon>Paenibacillaceae</taxon>
        <taxon>Paenibacillus</taxon>
    </lineage>
</organism>
<accession>A0ABS4H7R2</accession>
<gene>
    <name evidence="1" type="ORF">J2Z20_003506</name>
</gene>
<keyword evidence="2" id="KW-1185">Reference proteome</keyword>
<dbReference type="EMBL" id="JAGGKP010000017">
    <property type="protein sequence ID" value="MBP1938566.1"/>
    <property type="molecule type" value="Genomic_DNA"/>
</dbReference>
<evidence type="ECO:0000313" key="2">
    <source>
        <dbReference type="Proteomes" id="UP001519273"/>
    </source>
</evidence>
<sequence length="246" mass="29040">MDWLSKTWIEEDEIFAPKRKVNNRGSQWYPHIIGSFYSYINGRPVGYESLNERMFYAYLELDREVVRYYVQPIQVLVSTGGKEWHHVPDTLVFRQWSRPLLYQIKESEEDIQDEVTQICNKECELIAKMYSWDYRVIYPKTLPAPLPHNINFLNGYLRTCNYYSEWADKVILRLSYIGPCSVEVLSQSFMDVIDPLHIKPLVYHLIAHGYFLIDVLKTIGSQSIITVNFEMKSALSIKEDFKGELF</sequence>
<dbReference type="Proteomes" id="UP001519273">
    <property type="component" value="Unassembled WGS sequence"/>
</dbReference>
<evidence type="ECO:0000313" key="1">
    <source>
        <dbReference type="EMBL" id="MBP1938566.1"/>
    </source>
</evidence>
<evidence type="ECO:0008006" key="3">
    <source>
        <dbReference type="Google" id="ProtNLM"/>
    </source>
</evidence>
<dbReference type="RefSeq" id="WP_209853168.1">
    <property type="nucleotide sequence ID" value="NZ_CBCRVE010000016.1"/>
</dbReference>
<comment type="caution">
    <text evidence="1">The sequence shown here is derived from an EMBL/GenBank/DDBJ whole genome shotgun (WGS) entry which is preliminary data.</text>
</comment>
<reference evidence="1 2" key="1">
    <citation type="submission" date="2021-03" db="EMBL/GenBank/DDBJ databases">
        <title>Genomic Encyclopedia of Type Strains, Phase IV (KMG-IV): sequencing the most valuable type-strain genomes for metagenomic binning, comparative biology and taxonomic classification.</title>
        <authorList>
            <person name="Goeker M."/>
        </authorList>
    </citation>
    <scope>NUCLEOTIDE SEQUENCE [LARGE SCALE GENOMIC DNA]</scope>
    <source>
        <strain evidence="1 2">DSM 23491</strain>
    </source>
</reference>